<dbReference type="GeneTree" id="ENSGT00940000154662"/>
<reference evidence="10" key="3">
    <citation type="submission" date="2025-09" db="UniProtKB">
        <authorList>
            <consortium name="Ensembl"/>
        </authorList>
    </citation>
    <scope>IDENTIFICATION</scope>
</reference>
<keyword evidence="11" id="KW-1185">Reference proteome</keyword>
<feature type="domain" description="Tr-type G" evidence="9">
    <location>
        <begin position="17"/>
        <end position="353"/>
    </location>
</feature>
<dbReference type="InterPro" id="IPR035647">
    <property type="entry name" value="EFG_III/V"/>
</dbReference>
<reference evidence="10 11" key="1">
    <citation type="journal article" date="2011" name="Nature">
        <title>A high-resolution map of human evolutionary constraint using 29 mammals.</title>
        <authorList>
            <person name="Lindblad-Toh K."/>
            <person name="Garber M."/>
            <person name="Zuk O."/>
            <person name="Lin M.F."/>
            <person name="Parker B.J."/>
            <person name="Washietl S."/>
            <person name="Kheradpour P."/>
            <person name="Ernst J."/>
            <person name="Jordan G."/>
            <person name="Mauceli E."/>
            <person name="Ward L.D."/>
            <person name="Lowe C.B."/>
            <person name="Holloway A.K."/>
            <person name="Clamp M."/>
            <person name="Gnerre S."/>
            <person name="Alfoldi J."/>
            <person name="Beal K."/>
            <person name="Chang J."/>
            <person name="Clawson H."/>
            <person name="Cuff J."/>
            <person name="Di Palma F."/>
            <person name="Fitzgerald S."/>
            <person name="Flicek P."/>
            <person name="Guttman M."/>
            <person name="Hubisz M.J."/>
            <person name="Jaffe D.B."/>
            <person name="Jungreis I."/>
            <person name="Kent W.J."/>
            <person name="Kostka D."/>
            <person name="Lara M."/>
            <person name="Martins A.L."/>
            <person name="Massingham T."/>
            <person name="Moltke I."/>
            <person name="Raney B.J."/>
            <person name="Rasmussen M.D."/>
            <person name="Robinson J."/>
            <person name="Stark A."/>
            <person name="Vilella A.J."/>
            <person name="Wen J."/>
            <person name="Xie X."/>
            <person name="Zody M.C."/>
            <person name="Baldwin J."/>
            <person name="Bloom T."/>
            <person name="Chin C.W."/>
            <person name="Heiman D."/>
            <person name="Nicol R."/>
            <person name="Nusbaum C."/>
            <person name="Young S."/>
            <person name="Wilkinson J."/>
            <person name="Worley K.C."/>
            <person name="Kovar C.L."/>
            <person name="Muzny D.M."/>
            <person name="Gibbs R.A."/>
            <person name="Cree A."/>
            <person name="Dihn H.H."/>
            <person name="Fowler G."/>
            <person name="Jhangiani S."/>
            <person name="Joshi V."/>
            <person name="Lee S."/>
            <person name="Lewis L.R."/>
            <person name="Nazareth L.V."/>
            <person name="Okwuonu G."/>
            <person name="Santibanez J."/>
            <person name="Warren W.C."/>
            <person name="Mardis E.R."/>
            <person name="Weinstock G.M."/>
            <person name="Wilson R.K."/>
            <person name="Delehaunty K."/>
            <person name="Dooling D."/>
            <person name="Fronik C."/>
            <person name="Fulton L."/>
            <person name="Fulton B."/>
            <person name="Graves T."/>
            <person name="Minx P."/>
            <person name="Sodergren E."/>
            <person name="Birney E."/>
            <person name="Margulies E.H."/>
            <person name="Herrero J."/>
            <person name="Green E.D."/>
            <person name="Haussler D."/>
            <person name="Siepel A."/>
            <person name="Goldman N."/>
            <person name="Pollard K.S."/>
            <person name="Pedersen J.S."/>
            <person name="Lander E.S."/>
            <person name="Kellis M."/>
        </authorList>
    </citation>
    <scope>NUCLEOTIDE SEQUENCE [LARGE SCALE GENOMIC DNA]</scope>
</reference>
<evidence type="ECO:0000256" key="5">
    <source>
        <dbReference type="ARBA" id="ARBA00022768"/>
    </source>
</evidence>
<dbReference type="Ensembl" id="ENSMLUT00000025378.1">
    <property type="protein sequence ID" value="ENSMLUP00000017527.1"/>
    <property type="gene ID" value="ENSMLUG00000025959.1"/>
</dbReference>
<dbReference type="eggNOG" id="KOG0469">
    <property type="taxonomic scope" value="Eukaryota"/>
</dbReference>
<dbReference type="FunFam" id="2.40.30.10:FF:000010">
    <property type="entry name" value="Translation elongation factor 2"/>
    <property type="match status" value="1"/>
</dbReference>
<keyword evidence="4" id="KW-0547">Nucleotide-binding</keyword>
<dbReference type="HOGENOM" id="CLU_002794_11_1_1"/>
<dbReference type="PANTHER" id="PTHR42908">
    <property type="entry name" value="TRANSLATION ELONGATION FACTOR-RELATED"/>
    <property type="match status" value="1"/>
</dbReference>
<dbReference type="NCBIfam" id="TIGR00231">
    <property type="entry name" value="small_GTP"/>
    <property type="match status" value="1"/>
</dbReference>
<dbReference type="InterPro" id="IPR041095">
    <property type="entry name" value="EFG_II"/>
</dbReference>
<dbReference type="AlphaFoldDB" id="G1Q1E4"/>
<dbReference type="SUPFAM" id="SSF54980">
    <property type="entry name" value="EF-G C-terminal domain-like"/>
    <property type="match status" value="1"/>
</dbReference>
<dbReference type="InterPro" id="IPR027417">
    <property type="entry name" value="P-loop_NTPase"/>
</dbReference>
<protein>
    <recommendedName>
        <fullName evidence="2">Elongation factor 2</fullName>
    </recommendedName>
</protein>
<dbReference type="PRINTS" id="PR00315">
    <property type="entry name" value="ELONGATNFCT"/>
</dbReference>
<dbReference type="STRING" id="59463.ENSMLUP00000017527"/>
<dbReference type="InterPro" id="IPR009000">
    <property type="entry name" value="Transl_B-barrel_sf"/>
</dbReference>
<dbReference type="FunFam" id="3.40.50.300:FF:000058">
    <property type="entry name" value="Translation elongation factor 2"/>
    <property type="match status" value="1"/>
</dbReference>
<keyword evidence="5" id="KW-0251">Elongation factor</keyword>
<dbReference type="Pfam" id="PF00009">
    <property type="entry name" value="GTP_EFTU"/>
    <property type="match status" value="1"/>
</dbReference>
<evidence type="ECO:0000256" key="1">
    <source>
        <dbReference type="ARBA" id="ARBA00004496"/>
    </source>
</evidence>
<dbReference type="GO" id="GO:0005525">
    <property type="term" value="F:GTP binding"/>
    <property type="evidence" value="ECO:0007669"/>
    <property type="project" value="UniProtKB-KW"/>
</dbReference>
<reference evidence="10" key="2">
    <citation type="submission" date="2025-08" db="UniProtKB">
        <authorList>
            <consortium name="Ensembl"/>
        </authorList>
    </citation>
    <scope>IDENTIFICATION</scope>
</reference>
<comment type="function">
    <text evidence="8">Catalyzes the GTP-dependent ribosomal translocation step during translation elongation. During this step, the ribosome changes from the pre-translocational (PRE) to the post-translocational (POST) state as the newly formed A-site-bound peptidyl-tRNA and P-site-bound deacylated tRNA move to the P and E sites, respectively. Catalyzes the coordinated movement of the two tRNA molecules, the mRNA and conformational changes in the ribosome.</text>
</comment>
<accession>G1Q1E4</accession>
<keyword evidence="7" id="KW-0342">GTP-binding</keyword>
<dbReference type="Proteomes" id="UP000001074">
    <property type="component" value="Unassembled WGS sequence"/>
</dbReference>
<organism evidence="10 11">
    <name type="scientific">Myotis lucifugus</name>
    <name type="common">Little brown bat</name>
    <dbReference type="NCBI Taxonomy" id="59463"/>
    <lineage>
        <taxon>Eukaryota</taxon>
        <taxon>Metazoa</taxon>
        <taxon>Chordata</taxon>
        <taxon>Craniata</taxon>
        <taxon>Vertebrata</taxon>
        <taxon>Euteleostomi</taxon>
        <taxon>Mammalia</taxon>
        <taxon>Eutheria</taxon>
        <taxon>Laurasiatheria</taxon>
        <taxon>Chiroptera</taxon>
        <taxon>Yangochiroptera</taxon>
        <taxon>Vespertilionidae</taxon>
        <taxon>Myotis</taxon>
    </lineage>
</organism>
<dbReference type="InParanoid" id="G1Q1E4"/>
<dbReference type="FunFam" id="3.30.70.870:FF:000002">
    <property type="entry name" value="Translation elongation factor 2"/>
    <property type="match status" value="1"/>
</dbReference>
<dbReference type="GO" id="GO:1990904">
    <property type="term" value="C:ribonucleoprotein complex"/>
    <property type="evidence" value="ECO:0007669"/>
    <property type="project" value="TreeGrafter"/>
</dbReference>
<evidence type="ECO:0000256" key="8">
    <source>
        <dbReference type="ARBA" id="ARBA00024731"/>
    </source>
</evidence>
<dbReference type="CDD" id="cd16261">
    <property type="entry name" value="EF2_snRNP_III"/>
    <property type="match status" value="1"/>
</dbReference>
<evidence type="ECO:0000256" key="3">
    <source>
        <dbReference type="ARBA" id="ARBA00022490"/>
    </source>
</evidence>
<evidence type="ECO:0000256" key="7">
    <source>
        <dbReference type="ARBA" id="ARBA00023134"/>
    </source>
</evidence>
<dbReference type="SUPFAM" id="SSF52540">
    <property type="entry name" value="P-loop containing nucleoside triphosphate hydrolases"/>
    <property type="match status" value="1"/>
</dbReference>
<evidence type="ECO:0000259" key="9">
    <source>
        <dbReference type="PROSITE" id="PS51722"/>
    </source>
</evidence>
<dbReference type="InterPro" id="IPR000795">
    <property type="entry name" value="T_Tr_GTP-bd_dom"/>
</dbReference>
<name>G1Q1E4_MYOLU</name>
<keyword evidence="6" id="KW-0648">Protein biosynthesis</keyword>
<dbReference type="Gene3D" id="2.40.30.10">
    <property type="entry name" value="Translation factors"/>
    <property type="match status" value="1"/>
</dbReference>
<dbReference type="GO" id="GO:0003924">
    <property type="term" value="F:GTPase activity"/>
    <property type="evidence" value="ECO:0007669"/>
    <property type="project" value="InterPro"/>
</dbReference>
<dbReference type="EMBL" id="AAPE02012002">
    <property type="status" value="NOT_ANNOTATED_CDS"/>
    <property type="molecule type" value="Genomic_DNA"/>
</dbReference>
<evidence type="ECO:0000313" key="11">
    <source>
        <dbReference type="Proteomes" id="UP000001074"/>
    </source>
</evidence>
<proteinExistence type="predicted"/>
<dbReference type="GO" id="GO:0005829">
    <property type="term" value="C:cytosol"/>
    <property type="evidence" value="ECO:0007669"/>
    <property type="project" value="TreeGrafter"/>
</dbReference>
<dbReference type="PANTHER" id="PTHR42908:SF35">
    <property type="entry name" value="ELONGATION FACTOR 2"/>
    <property type="match status" value="1"/>
</dbReference>
<dbReference type="PROSITE" id="PS51722">
    <property type="entry name" value="G_TR_2"/>
    <property type="match status" value="1"/>
</dbReference>
<evidence type="ECO:0000256" key="6">
    <source>
        <dbReference type="ARBA" id="ARBA00022917"/>
    </source>
</evidence>
<sequence>MVNFREDQIWTIMDKKANHKNMSVIAHVDQGKSMLMDSLVCKVGIIDSAQAGETHFTDEQECCITIKPTAISLFYRYKISENDLNFIKQSKDAFFLINLIDSPGHVDFSLEVTAVLRVTVGALVVVDCVSGMCVQMETVLRQAPRGIKPVLMMNKMDWALLELQLEPEELYQTFQHIVDNVNIIISTYGEGKSGSMDSIMTDPVLRTLGFGSGLHGWAFTLKQFAEMYVVKFSAKGEGQLGPAERARKVEDMMKKLWGDQYFDPANGKFKSATNPDGKKLPWTSCQLILDPFFKVSEAIMNFKKEETGKLIEKLDIKLDSEDKDKEGKPLLKAVMRAGDALLQMMTIHLPSPVTAQKYHCMRYPPNDEAAMGIKSCDPQRLLMMYISKMVLTSDKGRFYAFGQVFRAGVHCLKVRIMGPNYTPGKKENLYLKPIQRTILMMGHYVEPMEDMPCGNIVGLVDVDQLLVKTGTITTFEHAPNMQVMKFSMSPVVRVAEAKNLADLLKLVEGLKRLAKSGPMVQCIIEESGEHIIAGAGELHLEICLKDLKEDHVYISIKKKKKQPSNVQKI</sequence>
<dbReference type="GO" id="GO:0003746">
    <property type="term" value="F:translation elongation factor activity"/>
    <property type="evidence" value="ECO:0007669"/>
    <property type="project" value="UniProtKB-KW"/>
</dbReference>
<evidence type="ECO:0000256" key="2">
    <source>
        <dbReference type="ARBA" id="ARBA00017891"/>
    </source>
</evidence>
<comment type="subcellular location">
    <subcellularLocation>
        <location evidence="1">Cytoplasm</location>
    </subcellularLocation>
</comment>
<dbReference type="Gene3D" id="3.30.70.870">
    <property type="entry name" value="Elongation Factor G (Translational Gtpase), domain 3"/>
    <property type="match status" value="1"/>
</dbReference>
<dbReference type="SUPFAM" id="SSF50447">
    <property type="entry name" value="Translation proteins"/>
    <property type="match status" value="1"/>
</dbReference>
<dbReference type="InterPro" id="IPR005225">
    <property type="entry name" value="Small_GTP-bd"/>
</dbReference>
<dbReference type="Pfam" id="PF14492">
    <property type="entry name" value="EFG_III"/>
    <property type="match status" value="1"/>
</dbReference>
<dbReference type="GO" id="GO:0043022">
    <property type="term" value="F:ribosome binding"/>
    <property type="evidence" value="ECO:0007669"/>
    <property type="project" value="TreeGrafter"/>
</dbReference>
<evidence type="ECO:0000313" key="10">
    <source>
        <dbReference type="Ensembl" id="ENSMLUP00000017527.1"/>
    </source>
</evidence>
<dbReference type="Gene3D" id="3.40.50.300">
    <property type="entry name" value="P-loop containing nucleotide triphosphate hydrolases"/>
    <property type="match status" value="1"/>
</dbReference>
<keyword evidence="3" id="KW-0963">Cytoplasm</keyword>
<evidence type="ECO:0000256" key="4">
    <source>
        <dbReference type="ARBA" id="ARBA00022741"/>
    </source>
</evidence>